<dbReference type="SMART" id="SM00220">
    <property type="entry name" value="S_TKc"/>
    <property type="match status" value="1"/>
</dbReference>
<keyword evidence="2 9" id="KW-0723">Serine/threonine-protein kinase</keyword>
<dbReference type="PROSITE" id="PS50011">
    <property type="entry name" value="PROTEIN_KINASE_DOM"/>
    <property type="match status" value="1"/>
</dbReference>
<dbReference type="EC" id="2.7.11.1" evidence="1"/>
<accession>A0A1C4W7V4</accession>
<dbReference type="Proteomes" id="UP000199629">
    <property type="component" value="Unassembled WGS sequence"/>
</dbReference>
<dbReference type="PANTHER" id="PTHR43289">
    <property type="entry name" value="MITOGEN-ACTIVATED PROTEIN KINASE KINASE KINASE 20-RELATED"/>
    <property type="match status" value="1"/>
</dbReference>
<evidence type="ECO:0000259" key="8">
    <source>
        <dbReference type="PROSITE" id="PS50011"/>
    </source>
</evidence>
<dbReference type="Pfam" id="PF00069">
    <property type="entry name" value="Pkinase"/>
    <property type="match status" value="1"/>
</dbReference>
<feature type="region of interest" description="Disordered" evidence="7">
    <location>
        <begin position="1"/>
        <end position="22"/>
    </location>
</feature>
<evidence type="ECO:0000256" key="1">
    <source>
        <dbReference type="ARBA" id="ARBA00012513"/>
    </source>
</evidence>
<dbReference type="GO" id="GO:0004674">
    <property type="term" value="F:protein serine/threonine kinase activity"/>
    <property type="evidence" value="ECO:0007669"/>
    <property type="project" value="UniProtKB-KW"/>
</dbReference>
<dbReference type="PANTHER" id="PTHR43289:SF6">
    <property type="entry name" value="SERINE_THREONINE-PROTEIN KINASE NEKL-3"/>
    <property type="match status" value="1"/>
</dbReference>
<evidence type="ECO:0000256" key="2">
    <source>
        <dbReference type="ARBA" id="ARBA00022527"/>
    </source>
</evidence>
<evidence type="ECO:0000256" key="6">
    <source>
        <dbReference type="ARBA" id="ARBA00022840"/>
    </source>
</evidence>
<keyword evidence="6" id="KW-0067">ATP-binding</keyword>
<dbReference type="Gene3D" id="1.10.510.10">
    <property type="entry name" value="Transferase(Phosphotransferase) domain 1"/>
    <property type="match status" value="1"/>
</dbReference>
<evidence type="ECO:0000256" key="3">
    <source>
        <dbReference type="ARBA" id="ARBA00022679"/>
    </source>
</evidence>
<dbReference type="InterPro" id="IPR011009">
    <property type="entry name" value="Kinase-like_dom_sf"/>
</dbReference>
<dbReference type="GO" id="GO:0005524">
    <property type="term" value="F:ATP binding"/>
    <property type="evidence" value="ECO:0007669"/>
    <property type="project" value="UniProtKB-KW"/>
</dbReference>
<sequence>MKGQELNAGRRPSGPEQRRASTQVTKVATGAVYVPGLPSDLDAYPVYRFRVRDGTEEDAKLLRLEVRAASTLRASSWLEKLGSIDEASVRWLVNHSPGKAKRLTERFGEHTLGLMYKWCAAGIVVFEVEPPHEPGATHGALVAWRLSDAVQAHADETAQRSEDQRAALATQAKQLGSRLQAFPETQLLARILIDPLDPTFLEHTVTVARSIVNGPRPFLPAPEGLSISNDTTAASFVLQRLSRGRVKDYAVDQEVIERGGQATVAGATHKGTGQRVAFKRVRIRDEDSTARMGREIEAGRLFGGHPHIMPVLDADPACHWFVMPLASGTARTYADQLMQPDRLRRMLIAVCEALRVPHQQGWIHRDLKPENLLLLHDRWTVADWGLGRRPRGETTQPGRTRTGSGYGTVGFAAPELSLDAHQVGPPADIYSIGQIIGAILTGRSPQANIALIPPSGPWTALVEYTTLHDPSARPQTVDDLLDLIDAAH</sequence>
<dbReference type="EMBL" id="FMCS01000003">
    <property type="protein sequence ID" value="SCE92189.1"/>
    <property type="molecule type" value="Genomic_DNA"/>
</dbReference>
<keyword evidence="3" id="KW-0808">Transferase</keyword>
<gene>
    <name evidence="9" type="ORF">GA0070214_103300</name>
</gene>
<organism evidence="9 10">
    <name type="scientific">Micromonospora chaiyaphumensis</name>
    <dbReference type="NCBI Taxonomy" id="307119"/>
    <lineage>
        <taxon>Bacteria</taxon>
        <taxon>Bacillati</taxon>
        <taxon>Actinomycetota</taxon>
        <taxon>Actinomycetes</taxon>
        <taxon>Micromonosporales</taxon>
        <taxon>Micromonosporaceae</taxon>
        <taxon>Micromonospora</taxon>
    </lineage>
</organism>
<dbReference type="SUPFAM" id="SSF56112">
    <property type="entry name" value="Protein kinase-like (PK-like)"/>
    <property type="match status" value="1"/>
</dbReference>
<dbReference type="AlphaFoldDB" id="A0A1C4W7V4"/>
<reference evidence="10" key="1">
    <citation type="submission" date="2016-06" db="EMBL/GenBank/DDBJ databases">
        <authorList>
            <person name="Varghese N."/>
            <person name="Submissions Spin"/>
        </authorList>
    </citation>
    <scope>NUCLEOTIDE SEQUENCE [LARGE SCALE GENOMIC DNA]</scope>
    <source>
        <strain evidence="10">DSM 45246</strain>
    </source>
</reference>
<keyword evidence="5 9" id="KW-0418">Kinase</keyword>
<feature type="domain" description="Protein kinase" evidence="8">
    <location>
        <begin position="250"/>
        <end position="488"/>
    </location>
</feature>
<evidence type="ECO:0000256" key="7">
    <source>
        <dbReference type="SAM" id="MobiDB-lite"/>
    </source>
</evidence>
<protein>
    <recommendedName>
        <fullName evidence="1">non-specific serine/threonine protein kinase</fullName>
        <ecNumber evidence="1">2.7.11.1</ecNumber>
    </recommendedName>
</protein>
<dbReference type="CDD" id="cd14014">
    <property type="entry name" value="STKc_PknB_like"/>
    <property type="match status" value="1"/>
</dbReference>
<evidence type="ECO:0000256" key="4">
    <source>
        <dbReference type="ARBA" id="ARBA00022741"/>
    </source>
</evidence>
<evidence type="ECO:0000256" key="5">
    <source>
        <dbReference type="ARBA" id="ARBA00022777"/>
    </source>
</evidence>
<name>A0A1C4W7V4_9ACTN</name>
<evidence type="ECO:0000313" key="9">
    <source>
        <dbReference type="EMBL" id="SCE92189.1"/>
    </source>
</evidence>
<dbReference type="InterPro" id="IPR000719">
    <property type="entry name" value="Prot_kinase_dom"/>
</dbReference>
<keyword evidence="4" id="KW-0547">Nucleotide-binding</keyword>
<keyword evidence="10" id="KW-1185">Reference proteome</keyword>
<proteinExistence type="predicted"/>
<evidence type="ECO:0000313" key="10">
    <source>
        <dbReference type="Proteomes" id="UP000199629"/>
    </source>
</evidence>